<comment type="caution">
    <text evidence="1">The sequence shown here is derived from an EMBL/GenBank/DDBJ whole genome shotgun (WGS) entry which is preliminary data.</text>
</comment>
<dbReference type="AlphaFoldDB" id="A0A0V0RN00"/>
<evidence type="ECO:0000313" key="1">
    <source>
        <dbReference type="EMBL" id="KRX15875.1"/>
    </source>
</evidence>
<accession>A0A0V0RN00</accession>
<reference evidence="1 2" key="1">
    <citation type="submission" date="2015-01" db="EMBL/GenBank/DDBJ databases">
        <title>Evolution of Trichinella species and genotypes.</title>
        <authorList>
            <person name="Korhonen P.K."/>
            <person name="Edoardo P."/>
            <person name="Giuseppe L.R."/>
            <person name="Gasser R.B."/>
        </authorList>
    </citation>
    <scope>NUCLEOTIDE SEQUENCE [LARGE SCALE GENOMIC DNA]</scope>
    <source>
        <strain evidence="1">ISS37</strain>
    </source>
</reference>
<dbReference type="OrthoDB" id="10573890at2759"/>
<sequence>MFTLLIRWITVFKFVGIDLAVNIALLWPSWLAVGDATAHAEQAESSSTTTTITITISTTSISGCKQTYVVEIEKFDFFRRPAAFGTRTPFARNGSACESNFPIKARMTFSKLESKCRCNEQ</sequence>
<protein>
    <submittedName>
        <fullName evidence="1">Uncharacterized protein</fullName>
    </submittedName>
</protein>
<proteinExistence type="predicted"/>
<gene>
    <name evidence="1" type="ORF">T07_7665</name>
</gene>
<evidence type="ECO:0000313" key="2">
    <source>
        <dbReference type="Proteomes" id="UP000054630"/>
    </source>
</evidence>
<dbReference type="EMBL" id="JYDL01000120">
    <property type="protein sequence ID" value="KRX15875.1"/>
    <property type="molecule type" value="Genomic_DNA"/>
</dbReference>
<keyword evidence="2" id="KW-1185">Reference proteome</keyword>
<name>A0A0V0RN00_9BILA</name>
<dbReference type="Proteomes" id="UP000054630">
    <property type="component" value="Unassembled WGS sequence"/>
</dbReference>
<organism evidence="1 2">
    <name type="scientific">Trichinella nelsoni</name>
    <dbReference type="NCBI Taxonomy" id="6336"/>
    <lineage>
        <taxon>Eukaryota</taxon>
        <taxon>Metazoa</taxon>
        <taxon>Ecdysozoa</taxon>
        <taxon>Nematoda</taxon>
        <taxon>Enoplea</taxon>
        <taxon>Dorylaimia</taxon>
        <taxon>Trichinellida</taxon>
        <taxon>Trichinellidae</taxon>
        <taxon>Trichinella</taxon>
    </lineage>
</organism>